<keyword evidence="2" id="KW-0813">Transport</keyword>
<dbReference type="GO" id="GO:1901982">
    <property type="term" value="F:maltose binding"/>
    <property type="evidence" value="ECO:0007669"/>
    <property type="project" value="TreeGrafter"/>
</dbReference>
<name>A0A919YSR0_9BACL</name>
<dbReference type="GO" id="GO:0015768">
    <property type="term" value="P:maltose transport"/>
    <property type="evidence" value="ECO:0007669"/>
    <property type="project" value="TreeGrafter"/>
</dbReference>
<dbReference type="Proteomes" id="UP000683139">
    <property type="component" value="Unassembled WGS sequence"/>
</dbReference>
<evidence type="ECO:0000313" key="6">
    <source>
        <dbReference type="Proteomes" id="UP000683139"/>
    </source>
</evidence>
<feature type="compositionally biased region" description="Low complexity" evidence="4">
    <location>
        <begin position="53"/>
        <end position="65"/>
    </location>
</feature>
<evidence type="ECO:0000256" key="1">
    <source>
        <dbReference type="ARBA" id="ARBA00008520"/>
    </source>
</evidence>
<keyword evidence="6" id="KW-1185">Reference proteome</keyword>
<gene>
    <name evidence="5" type="ORF">J40TS1_33580</name>
</gene>
<organism evidence="5 6">
    <name type="scientific">Paenibacillus montaniterrae</name>
    <dbReference type="NCBI Taxonomy" id="429341"/>
    <lineage>
        <taxon>Bacteria</taxon>
        <taxon>Bacillati</taxon>
        <taxon>Bacillota</taxon>
        <taxon>Bacilli</taxon>
        <taxon>Bacillales</taxon>
        <taxon>Paenibacillaceae</taxon>
        <taxon>Paenibacillus</taxon>
    </lineage>
</organism>
<dbReference type="CDD" id="cd14748">
    <property type="entry name" value="PBP2_UgpB"/>
    <property type="match status" value="1"/>
</dbReference>
<dbReference type="InterPro" id="IPR006059">
    <property type="entry name" value="SBP"/>
</dbReference>
<accession>A0A919YSR0</accession>
<dbReference type="GO" id="GO:0042956">
    <property type="term" value="P:maltodextrin transmembrane transport"/>
    <property type="evidence" value="ECO:0007669"/>
    <property type="project" value="TreeGrafter"/>
</dbReference>
<evidence type="ECO:0000256" key="4">
    <source>
        <dbReference type="SAM" id="MobiDB-lite"/>
    </source>
</evidence>
<comment type="caution">
    <text evidence="5">The sequence shown here is derived from an EMBL/GenBank/DDBJ whole genome shotgun (WGS) entry which is preliminary data.</text>
</comment>
<dbReference type="GO" id="GO:0055052">
    <property type="term" value="C:ATP-binding cassette (ABC) transporter complex, substrate-binding subunit-containing"/>
    <property type="evidence" value="ECO:0007669"/>
    <property type="project" value="TreeGrafter"/>
</dbReference>
<reference evidence="5" key="1">
    <citation type="submission" date="2021-03" db="EMBL/GenBank/DDBJ databases">
        <title>Antimicrobial resistance genes in bacteria isolated from Japanese honey, and their potential for conferring macrolide and lincosamide resistance in the American foulbrood pathogen Paenibacillus larvae.</title>
        <authorList>
            <person name="Okamoto M."/>
            <person name="Kumagai M."/>
            <person name="Kanamori H."/>
            <person name="Takamatsu D."/>
        </authorList>
    </citation>
    <scope>NUCLEOTIDE SEQUENCE</scope>
    <source>
        <strain evidence="5">J40TS1</strain>
    </source>
</reference>
<keyword evidence="3" id="KW-0732">Signal</keyword>
<dbReference type="SUPFAM" id="SSF53850">
    <property type="entry name" value="Periplasmic binding protein-like II"/>
    <property type="match status" value="1"/>
</dbReference>
<evidence type="ECO:0000256" key="3">
    <source>
        <dbReference type="ARBA" id="ARBA00022729"/>
    </source>
</evidence>
<proteinExistence type="inferred from homology"/>
<dbReference type="PANTHER" id="PTHR30061">
    <property type="entry name" value="MALTOSE-BINDING PERIPLASMIC PROTEIN"/>
    <property type="match status" value="1"/>
</dbReference>
<protein>
    <submittedName>
        <fullName evidence="5">Sugar ABC transporter substrate-binding protein</fullName>
    </submittedName>
</protein>
<dbReference type="Pfam" id="PF13416">
    <property type="entry name" value="SBP_bac_8"/>
    <property type="match status" value="1"/>
</dbReference>
<dbReference type="Gene3D" id="3.40.190.10">
    <property type="entry name" value="Periplasmic binding protein-like II"/>
    <property type="match status" value="1"/>
</dbReference>
<dbReference type="EMBL" id="BOSE01000006">
    <property type="protein sequence ID" value="GIP17716.1"/>
    <property type="molecule type" value="Genomic_DNA"/>
</dbReference>
<feature type="region of interest" description="Disordered" evidence="4">
    <location>
        <begin position="49"/>
        <end position="73"/>
    </location>
</feature>
<comment type="similarity">
    <text evidence="1">Belongs to the bacterial solute-binding protein 1 family.</text>
</comment>
<evidence type="ECO:0000313" key="5">
    <source>
        <dbReference type="EMBL" id="GIP17716.1"/>
    </source>
</evidence>
<evidence type="ECO:0000256" key="2">
    <source>
        <dbReference type="ARBA" id="ARBA00022448"/>
    </source>
</evidence>
<sequence length="461" mass="50691">MKGATERVFRHALRKGENKRMVANKSWTSTLLAALAVILVLAGCSSNGNQPANTSNSSQTNHSNSGAEETASNEPVEITFWNLFGGGEGDFVDQIVNGFNESQKEVIVKTLRLESNEYYAKLGTALASGKGPDVAVAHADRLAPFVKADQLSPLDEIAAQAQFDFNEITDANVESVSYEGKPYAVPLDTHFHMFYYNKDILSQAGLLNEDGTPKFGEISPEGFKQFLTEIKNKVPGVTPFGVNTPYFHEPFYNLYYQAGGNILTDDLSQAALNNDNAKNVLNFYLDLYDQGLSDINDKTPWDSFHNGKSATWFGGVWEAGWHLGEEGLNVGIASIPPFFGSDAHWSGSHTLVIPNYVSDEKKVASMKFMKYFTMEGGKIWANAGHVPAGKAVVASEEYLNLPYRAEFIASQQTVKYAPKTDQYNAIDTVVKEALQAIIFKTVSVEEGLSNMEKEINEIIQN</sequence>
<dbReference type="AlphaFoldDB" id="A0A919YSR0"/>
<dbReference type="PANTHER" id="PTHR30061:SF50">
    <property type="entry name" value="MALTOSE_MALTODEXTRIN-BINDING PERIPLASMIC PROTEIN"/>
    <property type="match status" value="1"/>
</dbReference>